<dbReference type="Pfam" id="PF05592">
    <property type="entry name" value="Bac_rhamnosid"/>
    <property type="match status" value="1"/>
</dbReference>
<evidence type="ECO:0000259" key="6">
    <source>
        <dbReference type="Pfam" id="PF17389"/>
    </source>
</evidence>
<dbReference type="InterPro" id="IPR035398">
    <property type="entry name" value="Bac_rhamnosid_C"/>
</dbReference>
<feature type="domain" description="Alpha-L-rhamnosidase six-hairpin glycosidase" evidence="6">
    <location>
        <begin position="444"/>
        <end position="815"/>
    </location>
</feature>
<dbReference type="Pfam" id="PF17389">
    <property type="entry name" value="Bac_rhamnosid6H"/>
    <property type="match status" value="1"/>
</dbReference>
<dbReference type="EC" id="3.2.1.40" evidence="2"/>
<dbReference type="InterPro" id="IPR008902">
    <property type="entry name" value="Rhamnosid_concanavalin"/>
</dbReference>
<dbReference type="InterPro" id="IPR012341">
    <property type="entry name" value="6hp_glycosidase-like_sf"/>
</dbReference>
<reference evidence="9" key="1">
    <citation type="journal article" date="2019" name="Int. J. Syst. Evol. Microbiol.">
        <title>The Global Catalogue of Microorganisms (GCM) 10K type strain sequencing project: providing services to taxonomists for standard genome sequencing and annotation.</title>
        <authorList>
            <consortium name="The Broad Institute Genomics Platform"/>
            <consortium name="The Broad Institute Genome Sequencing Center for Infectious Disease"/>
            <person name="Wu L."/>
            <person name="Ma J."/>
        </authorList>
    </citation>
    <scope>NUCLEOTIDE SEQUENCE [LARGE SCALE GENOMIC DNA]</scope>
    <source>
        <strain evidence="9">JCM 17138</strain>
    </source>
</reference>
<evidence type="ECO:0000259" key="5">
    <source>
        <dbReference type="Pfam" id="PF08531"/>
    </source>
</evidence>
<dbReference type="InterPro" id="IPR013783">
    <property type="entry name" value="Ig-like_fold"/>
</dbReference>
<feature type="domain" description="Bacterial alpha-L-rhamnosidase N-terminal" evidence="5">
    <location>
        <begin position="165"/>
        <end position="329"/>
    </location>
</feature>
<sequence length="899" mass="98415">MAAPTPRDLTVERLSEPDAVWTPSPAFGWRVESTADRQTACELEVRDAATDALVAATGKLSSSVSHAVVIPGVTLTSRGRYTWRVRIWTGEEEPGEWAVSRFATTILEPADWVADWIEPEQKPVTREAPVDLSDTAALSPTPRTPVEDRLHPSPLVRQVFTLGRRPEHARLYITAHGVYEVTVNGQQITQDVLAPGYDEHPHRLSYHSHDAAPFLRVGENVVGVRLADGWWAGRISFTGGSANYGDRLGVLWQLDADGEVVAASGPSARSSFGEIRYSDIFVGEKVDARLAVPGWDEPGFEDADWTPVRLADARRTGLVPFIGEPVRRVAEIRNPRILTTPKGELVVDLGQNIAGRLRLTASGASGTTIVLEHTESLDRNGDYQQNIMGANKDQTDVWILSGTGRETFEPRFSFHGFRFVRITGHSGPLAPEDVVGVVISSDLEQTGSFSTDDARINRLHENVVWSQRSNFLSIPTDCPQRERAGWTGDIQVFARAATNNARVDLFLERWLANVRAAQSPEGVVPMIVPFTPSFAESMGGLGQTSAGWGDVITVLPLALYERYGDMRVLTENYEAMRRWVHWVRERAEGDIPERYRDLPGDDPVRQRQSLLWNTGFHFGDWLVPSTVTDDPASLFAAAQSTGALFGSAFYFHSVSNLTRVAEILGDGAVAAETSDLAARIREAFIAEFTAPDGRMSVPLQGAYVIALAFGLVPDDAREAAGRHLVRLIHEAGDHLDTGFLSGPFLLDVLADLGETELAYTLLFQDSAPSWLYEVDMGATTIWESWTGVAPDGQPRELSLNHYAFGAVDDFLFRRVAGIRPAAPGYSTIEFAPDLSAPFGSVSARIGTPFGAASARWTRALADVEVEVVVPGNAQGVLRLPGREDLRLPPGRHTFTTRSS</sequence>
<dbReference type="InterPro" id="IPR008928">
    <property type="entry name" value="6-hairpin_glycosidase_sf"/>
</dbReference>
<dbReference type="Pfam" id="PF25788">
    <property type="entry name" value="Ig_Rha78A_N"/>
    <property type="match status" value="1"/>
</dbReference>
<dbReference type="PANTHER" id="PTHR33307">
    <property type="entry name" value="ALPHA-RHAMNOSIDASE (EUROFUNG)"/>
    <property type="match status" value="1"/>
</dbReference>
<keyword evidence="3 8" id="KW-0378">Hydrolase</keyword>
<dbReference type="Pfam" id="PF08531">
    <property type="entry name" value="Bac_rhamnosid_N"/>
    <property type="match status" value="1"/>
</dbReference>
<feature type="domain" description="Alpha-L-rhamnosidase C-terminal" evidence="7">
    <location>
        <begin position="817"/>
        <end position="884"/>
    </location>
</feature>
<evidence type="ECO:0000313" key="9">
    <source>
        <dbReference type="Proteomes" id="UP001501009"/>
    </source>
</evidence>
<accession>A0ABP7JDA7</accession>
<evidence type="ECO:0000256" key="3">
    <source>
        <dbReference type="ARBA" id="ARBA00022801"/>
    </source>
</evidence>
<keyword evidence="9" id="KW-1185">Reference proteome</keyword>
<proteinExistence type="predicted"/>
<dbReference type="PIRSF" id="PIRSF010631">
    <property type="entry name" value="A-rhamnsds"/>
    <property type="match status" value="1"/>
</dbReference>
<evidence type="ECO:0000313" key="8">
    <source>
        <dbReference type="EMBL" id="GAA3841326.1"/>
    </source>
</evidence>
<evidence type="ECO:0000256" key="1">
    <source>
        <dbReference type="ARBA" id="ARBA00001445"/>
    </source>
</evidence>
<evidence type="ECO:0000259" key="4">
    <source>
        <dbReference type="Pfam" id="PF05592"/>
    </source>
</evidence>
<dbReference type="Proteomes" id="UP001501009">
    <property type="component" value="Unassembled WGS sequence"/>
</dbReference>
<comment type="caution">
    <text evidence="8">The sequence shown here is derived from an EMBL/GenBank/DDBJ whole genome shotgun (WGS) entry which is preliminary data.</text>
</comment>
<dbReference type="InterPro" id="IPR016007">
    <property type="entry name" value="Alpha_rhamnosid"/>
</dbReference>
<dbReference type="Pfam" id="PF17390">
    <property type="entry name" value="Bac_rhamnosid_C"/>
    <property type="match status" value="1"/>
</dbReference>
<dbReference type="InterPro" id="IPR013737">
    <property type="entry name" value="Bac_rhamnosid_N"/>
</dbReference>
<dbReference type="InterPro" id="IPR035396">
    <property type="entry name" value="Bac_rhamnosid6H"/>
</dbReference>
<dbReference type="SUPFAM" id="SSF48208">
    <property type="entry name" value="Six-hairpin glycosidases"/>
    <property type="match status" value="1"/>
</dbReference>
<dbReference type="RefSeq" id="WP_275768963.1">
    <property type="nucleotide sequence ID" value="NZ_BAABDE010000039.1"/>
</dbReference>
<protein>
    <recommendedName>
        <fullName evidence="2">alpha-L-rhamnosidase</fullName>
        <ecNumber evidence="2">3.2.1.40</ecNumber>
    </recommendedName>
</protein>
<organism evidence="8 9">
    <name type="scientific">Streptomyces coacervatus</name>
    <dbReference type="NCBI Taxonomy" id="647381"/>
    <lineage>
        <taxon>Bacteria</taxon>
        <taxon>Bacillati</taxon>
        <taxon>Actinomycetota</taxon>
        <taxon>Actinomycetes</taxon>
        <taxon>Kitasatosporales</taxon>
        <taxon>Streptomycetaceae</taxon>
        <taxon>Streptomyces</taxon>
    </lineage>
</organism>
<dbReference type="Gene3D" id="2.60.420.10">
    <property type="entry name" value="Maltose phosphorylase, domain 3"/>
    <property type="match status" value="1"/>
</dbReference>
<dbReference type="Gene3D" id="1.50.10.10">
    <property type="match status" value="1"/>
</dbReference>
<evidence type="ECO:0000256" key="2">
    <source>
        <dbReference type="ARBA" id="ARBA00012652"/>
    </source>
</evidence>
<evidence type="ECO:0000259" key="7">
    <source>
        <dbReference type="Pfam" id="PF17390"/>
    </source>
</evidence>
<name>A0ABP7JDA7_9ACTN</name>
<dbReference type="PANTHER" id="PTHR33307:SF6">
    <property type="entry name" value="ALPHA-RHAMNOSIDASE (EUROFUNG)-RELATED"/>
    <property type="match status" value="1"/>
</dbReference>
<dbReference type="Gene3D" id="2.60.120.260">
    <property type="entry name" value="Galactose-binding domain-like"/>
    <property type="match status" value="2"/>
</dbReference>
<dbReference type="GO" id="GO:0016787">
    <property type="term" value="F:hydrolase activity"/>
    <property type="evidence" value="ECO:0007669"/>
    <property type="project" value="UniProtKB-KW"/>
</dbReference>
<feature type="domain" description="Alpha-L-rhamnosidase concanavalin-like" evidence="4">
    <location>
        <begin position="339"/>
        <end position="439"/>
    </location>
</feature>
<dbReference type="EMBL" id="BAABDE010000039">
    <property type="protein sequence ID" value="GAA3841326.1"/>
    <property type="molecule type" value="Genomic_DNA"/>
</dbReference>
<gene>
    <name evidence="8" type="ORF">GCM10022403_086940</name>
</gene>
<dbReference type="Gene3D" id="2.60.40.10">
    <property type="entry name" value="Immunoglobulins"/>
    <property type="match status" value="1"/>
</dbReference>
<comment type="catalytic activity">
    <reaction evidence="1">
        <text>Hydrolysis of terminal non-reducing alpha-L-rhamnose residues in alpha-L-rhamnosides.</text>
        <dbReference type="EC" id="3.2.1.40"/>
    </reaction>
</comment>